<reference evidence="1" key="1">
    <citation type="submission" date="2015-04" db="UniProtKB">
        <authorList>
            <consortium name="EnsemblPlants"/>
        </authorList>
    </citation>
    <scope>IDENTIFICATION</scope>
</reference>
<keyword evidence="2" id="KW-1185">Reference proteome</keyword>
<dbReference type="Proteomes" id="UP000026962">
    <property type="component" value="Chromosome 2"/>
</dbReference>
<reference evidence="1" key="2">
    <citation type="submission" date="2018-05" db="EMBL/GenBank/DDBJ databases">
        <title>OpunRS2 (Oryza punctata Reference Sequence Version 2).</title>
        <authorList>
            <person name="Zhang J."/>
            <person name="Kudrna D."/>
            <person name="Lee S."/>
            <person name="Talag J."/>
            <person name="Welchert J."/>
            <person name="Wing R.A."/>
        </authorList>
    </citation>
    <scope>NUCLEOTIDE SEQUENCE [LARGE SCALE GENOMIC DNA]</scope>
</reference>
<dbReference type="Gramene" id="OPUNC02G16600.1">
    <property type="protein sequence ID" value="OPUNC02G16600.1"/>
    <property type="gene ID" value="OPUNC02G16600"/>
</dbReference>
<proteinExistence type="predicted"/>
<name>A0A0E0K0G6_ORYPU</name>
<protein>
    <submittedName>
        <fullName evidence="1">Uncharacterized protein</fullName>
    </submittedName>
</protein>
<evidence type="ECO:0000313" key="1">
    <source>
        <dbReference type="EnsemblPlants" id="OPUNC02G16600.1"/>
    </source>
</evidence>
<dbReference type="AlphaFoldDB" id="A0A0E0K0G6"/>
<dbReference type="HOGENOM" id="CLU_1680751_0_0_1"/>
<organism evidence="1">
    <name type="scientific">Oryza punctata</name>
    <name type="common">Red rice</name>
    <dbReference type="NCBI Taxonomy" id="4537"/>
    <lineage>
        <taxon>Eukaryota</taxon>
        <taxon>Viridiplantae</taxon>
        <taxon>Streptophyta</taxon>
        <taxon>Embryophyta</taxon>
        <taxon>Tracheophyta</taxon>
        <taxon>Spermatophyta</taxon>
        <taxon>Magnoliopsida</taxon>
        <taxon>Liliopsida</taxon>
        <taxon>Poales</taxon>
        <taxon>Poaceae</taxon>
        <taxon>BOP clade</taxon>
        <taxon>Oryzoideae</taxon>
        <taxon>Oryzeae</taxon>
        <taxon>Oryzinae</taxon>
        <taxon>Oryza</taxon>
    </lineage>
</organism>
<accession>A0A0E0K0G6</accession>
<dbReference type="EnsemblPlants" id="OPUNC02G16600.1">
    <property type="protein sequence ID" value="OPUNC02G16600.1"/>
    <property type="gene ID" value="OPUNC02G16600"/>
</dbReference>
<sequence>MSACVNGGARTMLGSGGGIKQTRFCSHCRGHDHNITKCPEVVGVQHISAIRPAGDTGVLPNSGKTRKKSYYPTIKSMVGDKKVTNYWCAQAVEGMGNSDDRISPDVLETVLVEGASGSCYGTVPGGASYLMEDGASNLKRSWVSSRSVSMKRGKQCL</sequence>
<evidence type="ECO:0000313" key="2">
    <source>
        <dbReference type="Proteomes" id="UP000026962"/>
    </source>
</evidence>